<evidence type="ECO:0000256" key="6">
    <source>
        <dbReference type="SAM" id="MobiDB-lite"/>
    </source>
</evidence>
<reference evidence="8 9" key="2">
    <citation type="submission" date="2019-01" db="EMBL/GenBank/DDBJ databases">
        <title>The decoding of complex shrimp genome reveals the adaptation for benthos swimmer, frequently molting mechanism and breeding impact on genome.</title>
        <authorList>
            <person name="Sun Y."/>
            <person name="Gao Y."/>
            <person name="Yu Y."/>
        </authorList>
    </citation>
    <scope>NUCLEOTIDE SEQUENCE [LARGE SCALE GENOMIC DNA]</scope>
    <source>
        <tissue evidence="8">Muscle</tissue>
    </source>
</reference>
<dbReference type="GO" id="GO:0140359">
    <property type="term" value="F:ABC-type transporter activity"/>
    <property type="evidence" value="ECO:0007669"/>
    <property type="project" value="InterPro"/>
</dbReference>
<feature type="region of interest" description="Disordered" evidence="6">
    <location>
        <begin position="1"/>
        <end position="38"/>
    </location>
</feature>
<dbReference type="InterPro" id="IPR050352">
    <property type="entry name" value="ABCG_transporters"/>
</dbReference>
<dbReference type="GO" id="GO:0005886">
    <property type="term" value="C:plasma membrane"/>
    <property type="evidence" value="ECO:0007669"/>
    <property type="project" value="TreeGrafter"/>
</dbReference>
<sequence length="227" mass="25389">MDHQPLTPFRPSPQMTTTTPWDPLPPPQITTNPLTSPHPTSGLDSFMAQSVVNAMKRLTGLGKTVIATIHQPSSEVFAMFDRLLILAEGRVAFLGAVREAHKFFTRQGIREMELLRWLSLERPCPSNYSPGDHFIYSLAIRAGEEEQCRQFVHHVCDSYRQRGAGRPAADRAGVQPPSQGDALAHVKLPKSPYRALVGNQFLAMFRRTGLELVRDPLVSIIRLVQGW</sequence>
<comment type="subcellular location">
    <subcellularLocation>
        <location evidence="1">Membrane</location>
        <topology evidence="1">Multi-pass membrane protein</topology>
    </subcellularLocation>
</comment>
<evidence type="ECO:0000313" key="9">
    <source>
        <dbReference type="Proteomes" id="UP000283509"/>
    </source>
</evidence>
<dbReference type="InterPro" id="IPR027417">
    <property type="entry name" value="P-loop_NTPase"/>
</dbReference>
<organism evidence="8 9">
    <name type="scientific">Penaeus vannamei</name>
    <name type="common">Whiteleg shrimp</name>
    <name type="synonym">Litopenaeus vannamei</name>
    <dbReference type="NCBI Taxonomy" id="6689"/>
    <lineage>
        <taxon>Eukaryota</taxon>
        <taxon>Metazoa</taxon>
        <taxon>Ecdysozoa</taxon>
        <taxon>Arthropoda</taxon>
        <taxon>Crustacea</taxon>
        <taxon>Multicrustacea</taxon>
        <taxon>Malacostraca</taxon>
        <taxon>Eumalacostraca</taxon>
        <taxon>Eucarida</taxon>
        <taxon>Decapoda</taxon>
        <taxon>Dendrobranchiata</taxon>
        <taxon>Penaeoidea</taxon>
        <taxon>Penaeidae</taxon>
        <taxon>Penaeus</taxon>
    </lineage>
</organism>
<dbReference type="Pfam" id="PF19055">
    <property type="entry name" value="ABC2_membrane_7"/>
    <property type="match status" value="1"/>
</dbReference>
<keyword evidence="5" id="KW-0472">Membrane</keyword>
<evidence type="ECO:0000256" key="3">
    <source>
        <dbReference type="ARBA" id="ARBA00022692"/>
    </source>
</evidence>
<evidence type="ECO:0000256" key="4">
    <source>
        <dbReference type="ARBA" id="ARBA00022989"/>
    </source>
</evidence>
<evidence type="ECO:0000256" key="5">
    <source>
        <dbReference type="ARBA" id="ARBA00023136"/>
    </source>
</evidence>
<keyword evidence="3 8" id="KW-0812">Transmembrane</keyword>
<dbReference type="InterPro" id="IPR043926">
    <property type="entry name" value="ABCG_dom"/>
</dbReference>
<reference evidence="8 9" key="1">
    <citation type="submission" date="2018-04" db="EMBL/GenBank/DDBJ databases">
        <authorList>
            <person name="Zhang X."/>
            <person name="Yuan J."/>
            <person name="Li F."/>
            <person name="Xiang J."/>
        </authorList>
    </citation>
    <scope>NUCLEOTIDE SEQUENCE [LARGE SCALE GENOMIC DNA]</scope>
    <source>
        <tissue evidence="8">Muscle</tissue>
    </source>
</reference>
<evidence type="ECO:0000256" key="2">
    <source>
        <dbReference type="ARBA" id="ARBA00022448"/>
    </source>
</evidence>
<dbReference type="Gene3D" id="3.40.50.300">
    <property type="entry name" value="P-loop containing nucleotide triphosphate hydrolases"/>
    <property type="match status" value="1"/>
</dbReference>
<evidence type="ECO:0000259" key="7">
    <source>
        <dbReference type="Pfam" id="PF19055"/>
    </source>
</evidence>
<dbReference type="EMBL" id="QCYY01003581">
    <property type="protein sequence ID" value="ROT62631.1"/>
    <property type="molecule type" value="Genomic_DNA"/>
</dbReference>
<dbReference type="SUPFAM" id="SSF52540">
    <property type="entry name" value="P-loop containing nucleoside triphosphate hydrolases"/>
    <property type="match status" value="1"/>
</dbReference>
<dbReference type="STRING" id="6689.A0A423SEM1"/>
<dbReference type="Proteomes" id="UP000283509">
    <property type="component" value="Unassembled WGS sequence"/>
</dbReference>
<protein>
    <submittedName>
        <fullName evidence="8">ATP binding cassette transmembrane transporter</fullName>
    </submittedName>
</protein>
<dbReference type="OrthoDB" id="66620at2759"/>
<accession>A0A423SEM1</accession>
<evidence type="ECO:0000313" key="8">
    <source>
        <dbReference type="EMBL" id="ROT62631.1"/>
    </source>
</evidence>
<dbReference type="PANTHER" id="PTHR48041:SF139">
    <property type="entry name" value="PROTEIN SCARLET"/>
    <property type="match status" value="1"/>
</dbReference>
<comment type="caution">
    <text evidence="8">The sequence shown here is derived from an EMBL/GenBank/DDBJ whole genome shotgun (WGS) entry which is preliminary data.</text>
</comment>
<name>A0A423SEM1_PENVA</name>
<keyword evidence="4" id="KW-1133">Transmembrane helix</keyword>
<keyword evidence="9" id="KW-1185">Reference proteome</keyword>
<evidence type="ECO:0000256" key="1">
    <source>
        <dbReference type="ARBA" id="ARBA00004141"/>
    </source>
</evidence>
<feature type="domain" description="ABC transporter family G" evidence="7">
    <location>
        <begin position="70"/>
        <end position="110"/>
    </location>
</feature>
<keyword evidence="2" id="KW-0813">Transport</keyword>
<dbReference type="AlphaFoldDB" id="A0A423SEM1"/>
<dbReference type="PANTHER" id="PTHR48041">
    <property type="entry name" value="ABC TRANSPORTER G FAMILY MEMBER 28"/>
    <property type="match status" value="1"/>
</dbReference>
<proteinExistence type="predicted"/>
<gene>
    <name evidence="8" type="ORF">C7M84_019510</name>
</gene>